<comment type="catalytic activity">
    <reaction evidence="1">
        <text>ATP + protein L-histidine = ADP + protein N-phospho-L-histidine.</text>
        <dbReference type="EC" id="2.7.13.3"/>
    </reaction>
</comment>
<dbReference type="SUPFAM" id="SSF158472">
    <property type="entry name" value="HAMP domain-like"/>
    <property type="match status" value="1"/>
</dbReference>
<dbReference type="CDD" id="cd00075">
    <property type="entry name" value="HATPase"/>
    <property type="match status" value="1"/>
</dbReference>
<dbReference type="InterPro" id="IPR003660">
    <property type="entry name" value="HAMP_dom"/>
</dbReference>
<comment type="caution">
    <text evidence="13">The sequence shown here is derived from an EMBL/GenBank/DDBJ whole genome shotgun (WGS) entry which is preliminary data.</text>
</comment>
<dbReference type="InterPro" id="IPR003594">
    <property type="entry name" value="HATPase_dom"/>
</dbReference>
<evidence type="ECO:0000256" key="10">
    <source>
        <dbReference type="SAM" id="Phobius"/>
    </source>
</evidence>
<dbReference type="SMART" id="SM00304">
    <property type="entry name" value="HAMP"/>
    <property type="match status" value="1"/>
</dbReference>
<evidence type="ECO:0000256" key="1">
    <source>
        <dbReference type="ARBA" id="ARBA00000085"/>
    </source>
</evidence>
<dbReference type="STRING" id="1101373.A9O67_07075"/>
<evidence type="ECO:0000256" key="7">
    <source>
        <dbReference type="ARBA" id="ARBA00022741"/>
    </source>
</evidence>
<keyword evidence="5" id="KW-0597">Phosphoprotein</keyword>
<dbReference type="CDD" id="cd00082">
    <property type="entry name" value="HisKA"/>
    <property type="match status" value="1"/>
</dbReference>
<dbReference type="InterPro" id="IPR038421">
    <property type="entry name" value="RisS_PPD_sf"/>
</dbReference>
<dbReference type="InterPro" id="IPR050980">
    <property type="entry name" value="2C_sensor_his_kinase"/>
</dbReference>
<dbReference type="Gene3D" id="3.30.565.10">
    <property type="entry name" value="Histidine kinase-like ATPase, C-terminal domain"/>
    <property type="match status" value="1"/>
</dbReference>
<dbReference type="SMART" id="SM00387">
    <property type="entry name" value="HATPase_c"/>
    <property type="match status" value="1"/>
</dbReference>
<evidence type="ECO:0000259" key="11">
    <source>
        <dbReference type="PROSITE" id="PS50109"/>
    </source>
</evidence>
<dbReference type="PANTHER" id="PTHR44936">
    <property type="entry name" value="SENSOR PROTEIN CREC"/>
    <property type="match status" value="1"/>
</dbReference>
<dbReference type="InterPro" id="IPR036097">
    <property type="entry name" value="HisK_dim/P_sf"/>
</dbReference>
<dbReference type="Pfam" id="PF00672">
    <property type="entry name" value="HAMP"/>
    <property type="match status" value="1"/>
</dbReference>
<proteinExistence type="predicted"/>
<keyword evidence="7" id="KW-0547">Nucleotide-binding</keyword>
<comment type="subcellular location">
    <subcellularLocation>
        <location evidence="2">Cell membrane</location>
        <topology evidence="2">Multi-pass membrane protein</topology>
    </subcellularLocation>
</comment>
<name>A0A1A6DWD2_9BURK</name>
<evidence type="ECO:0000256" key="5">
    <source>
        <dbReference type="ARBA" id="ARBA00022553"/>
    </source>
</evidence>
<feature type="domain" description="HAMP" evidence="12">
    <location>
        <begin position="181"/>
        <end position="235"/>
    </location>
</feature>
<keyword evidence="10" id="KW-0812">Transmembrane</keyword>
<dbReference type="InterPro" id="IPR003661">
    <property type="entry name" value="HisK_dim/P_dom"/>
</dbReference>
<dbReference type="Pfam" id="PF00512">
    <property type="entry name" value="HisKA"/>
    <property type="match status" value="1"/>
</dbReference>
<dbReference type="AlphaFoldDB" id="A0A1A6DWD2"/>
<dbReference type="PROSITE" id="PS50885">
    <property type="entry name" value="HAMP"/>
    <property type="match status" value="1"/>
</dbReference>
<dbReference type="Pfam" id="PF02518">
    <property type="entry name" value="HATPase_c"/>
    <property type="match status" value="1"/>
</dbReference>
<protein>
    <recommendedName>
        <fullName evidence="3">histidine kinase</fullName>
        <ecNumber evidence="3">2.7.13.3</ecNumber>
    </recommendedName>
</protein>
<feature type="transmembrane region" description="Helical" evidence="10">
    <location>
        <begin position="161"/>
        <end position="183"/>
    </location>
</feature>
<evidence type="ECO:0000256" key="4">
    <source>
        <dbReference type="ARBA" id="ARBA00022475"/>
    </source>
</evidence>
<dbReference type="InterPro" id="IPR004358">
    <property type="entry name" value="Sig_transdc_His_kin-like_C"/>
</dbReference>
<dbReference type="PANTHER" id="PTHR44936:SF10">
    <property type="entry name" value="SENSOR PROTEIN RSTB"/>
    <property type="match status" value="1"/>
</dbReference>
<evidence type="ECO:0000256" key="9">
    <source>
        <dbReference type="ARBA" id="ARBA00022840"/>
    </source>
</evidence>
<keyword evidence="9" id="KW-0067">ATP-binding</keyword>
<organism evidence="13 14">
    <name type="scientific">Tepidimonas fonticaldi</name>
    <dbReference type="NCBI Taxonomy" id="1101373"/>
    <lineage>
        <taxon>Bacteria</taxon>
        <taxon>Pseudomonadati</taxon>
        <taxon>Pseudomonadota</taxon>
        <taxon>Betaproteobacteria</taxon>
        <taxon>Burkholderiales</taxon>
        <taxon>Tepidimonas</taxon>
    </lineage>
</organism>
<dbReference type="SUPFAM" id="SSF55874">
    <property type="entry name" value="ATPase domain of HSP90 chaperone/DNA topoisomerase II/histidine kinase"/>
    <property type="match status" value="1"/>
</dbReference>
<dbReference type="GO" id="GO:0005886">
    <property type="term" value="C:plasma membrane"/>
    <property type="evidence" value="ECO:0007669"/>
    <property type="project" value="UniProtKB-SubCell"/>
</dbReference>
<dbReference type="CDD" id="cd06225">
    <property type="entry name" value="HAMP"/>
    <property type="match status" value="1"/>
</dbReference>
<evidence type="ECO:0000313" key="14">
    <source>
        <dbReference type="Proteomes" id="UP000091969"/>
    </source>
</evidence>
<feature type="transmembrane region" description="Helical" evidence="10">
    <location>
        <begin position="15"/>
        <end position="35"/>
    </location>
</feature>
<dbReference type="SUPFAM" id="SSF47384">
    <property type="entry name" value="Homodimeric domain of signal transducing histidine kinase"/>
    <property type="match status" value="1"/>
</dbReference>
<dbReference type="Gene3D" id="3.30.450.300">
    <property type="entry name" value="Sensor histidine kinase RisS, periplasmic domain"/>
    <property type="match status" value="1"/>
</dbReference>
<dbReference type="InterPro" id="IPR005467">
    <property type="entry name" value="His_kinase_dom"/>
</dbReference>
<evidence type="ECO:0000259" key="12">
    <source>
        <dbReference type="PROSITE" id="PS50885"/>
    </source>
</evidence>
<dbReference type="Gene3D" id="1.10.8.500">
    <property type="entry name" value="HAMP domain in histidine kinase"/>
    <property type="match status" value="1"/>
</dbReference>
<feature type="domain" description="Histidine kinase" evidence="11">
    <location>
        <begin position="243"/>
        <end position="445"/>
    </location>
</feature>
<dbReference type="GO" id="GO:0005524">
    <property type="term" value="F:ATP binding"/>
    <property type="evidence" value="ECO:0007669"/>
    <property type="project" value="UniProtKB-KW"/>
</dbReference>
<keyword evidence="4" id="KW-1003">Cell membrane</keyword>
<dbReference type="Proteomes" id="UP000091969">
    <property type="component" value="Unassembled WGS sequence"/>
</dbReference>
<evidence type="ECO:0000256" key="6">
    <source>
        <dbReference type="ARBA" id="ARBA00022679"/>
    </source>
</evidence>
<keyword evidence="10" id="KW-0472">Membrane</keyword>
<dbReference type="Pfam" id="PF16524">
    <property type="entry name" value="RisS_PPD"/>
    <property type="match status" value="1"/>
</dbReference>
<keyword evidence="10" id="KW-1133">Transmembrane helix</keyword>
<dbReference type="EC" id="2.7.13.3" evidence="3"/>
<reference evidence="13 14" key="1">
    <citation type="submission" date="2016-06" db="EMBL/GenBank/DDBJ databases">
        <title>Genome sequence of Tepidimonas fonticaldi PL17.</title>
        <authorList>
            <person name="Pinnaka A.K."/>
        </authorList>
    </citation>
    <scope>NUCLEOTIDE SEQUENCE [LARGE SCALE GENOMIC DNA]</scope>
    <source>
        <strain evidence="13 14">PL17</strain>
    </source>
</reference>
<accession>A0A1A6DWD2</accession>
<dbReference type="EMBL" id="LZDH01000056">
    <property type="protein sequence ID" value="OBS30991.1"/>
    <property type="molecule type" value="Genomic_DNA"/>
</dbReference>
<evidence type="ECO:0000256" key="3">
    <source>
        <dbReference type="ARBA" id="ARBA00012438"/>
    </source>
</evidence>
<keyword evidence="8 13" id="KW-0418">Kinase</keyword>
<evidence type="ECO:0000256" key="8">
    <source>
        <dbReference type="ARBA" id="ARBA00022777"/>
    </source>
</evidence>
<dbReference type="GO" id="GO:0000155">
    <property type="term" value="F:phosphorelay sensor kinase activity"/>
    <property type="evidence" value="ECO:0007669"/>
    <property type="project" value="InterPro"/>
</dbReference>
<dbReference type="InterPro" id="IPR032408">
    <property type="entry name" value="RisS_PPD"/>
</dbReference>
<dbReference type="PRINTS" id="PR00344">
    <property type="entry name" value="BCTRLSENSOR"/>
</dbReference>
<dbReference type="PROSITE" id="PS50109">
    <property type="entry name" value="HIS_KIN"/>
    <property type="match status" value="1"/>
</dbReference>
<keyword evidence="6" id="KW-0808">Transferase</keyword>
<evidence type="ECO:0000256" key="2">
    <source>
        <dbReference type="ARBA" id="ARBA00004651"/>
    </source>
</evidence>
<gene>
    <name evidence="13" type="ORF">A9O67_07075</name>
</gene>
<dbReference type="InterPro" id="IPR036890">
    <property type="entry name" value="HATPase_C_sf"/>
</dbReference>
<dbReference type="Gene3D" id="1.10.287.130">
    <property type="match status" value="1"/>
</dbReference>
<evidence type="ECO:0000313" key="13">
    <source>
        <dbReference type="EMBL" id="OBS30991.1"/>
    </source>
</evidence>
<keyword evidence="14" id="KW-1185">Reference proteome</keyword>
<sequence length="445" mass="48927">MGGGLHVRAGRLMSLFWRNFLLLSGLLLLSVLAWFQTFRTLEQEPRALQSAQALASLVNLTRAALIYTDPIARVALVKTLVDEENVRIAVRDEHDTYTPFEADSPGHRVAVALIDRLGPGTIVAREVNGFDGLWIGFAIEGEKYWLLADPSRLDAVRGRTWLAWLATALALSMVGAAAITRLINQPLQRLAQAAARVRDGDFDGARLDDTLPTREIAGVNRAFNRMAEQLARAEADRRLMLAGISHDLRTPLARLRLEIEMGVPDASTRARMADDVADVDTIIGQFLDYARERPAHLDATPIAAALERATAPYRQRDDVELRVRAPEGLHAMADATALQRVLTNLFENATRHGRSADGRVRIDIQVARRGEWIELEVRDHGPGTAPDALPRLTDPFYRAESARTTPGSGLGLAIVRRALERMGGECHIRNAPGGGLSVTLRLRPA</sequence>
<dbReference type="SMART" id="SM00388">
    <property type="entry name" value="HisKA"/>
    <property type="match status" value="1"/>
</dbReference>